<accession>A0A2L1IVY7</accession>
<reference evidence="2 3" key="1">
    <citation type="submission" date="2018-01" db="EMBL/GenBank/DDBJ databases">
        <authorList>
            <person name="Grinwald M.F."/>
            <person name="Tasoff P."/>
            <person name="Simpson K.F."/>
            <person name="Vasser A."/>
            <person name="Shaffer C.D."/>
            <person name="Weston-Hafer K.A."/>
            <person name="Russell D.A."/>
            <person name="Pope W.H."/>
            <person name="Jacobs-Sera D."/>
            <person name="Hendrix R.W."/>
            <person name="Hatfull G.F."/>
        </authorList>
    </citation>
    <scope>NUCLEOTIDE SEQUENCE [LARGE SCALE GENOMIC DNA]</scope>
</reference>
<protein>
    <submittedName>
        <fullName evidence="2">Uncharacterized protein</fullName>
    </submittedName>
</protein>
<keyword evidence="1" id="KW-0472">Membrane</keyword>
<dbReference type="NCBIfam" id="TIGR01167">
    <property type="entry name" value="LPXTG_anchor"/>
    <property type="match status" value="1"/>
</dbReference>
<proteinExistence type="predicted"/>
<keyword evidence="1" id="KW-1133">Transmembrane helix</keyword>
<sequence length="112" mass="13269">MWGASPKLPTMENKMFWLSLAGLALIILLLGYFGRKSSEKQEQELARLRSLPNFNRFCVVVDKRGRELRCRVREWNIEPGYSRLWCIDPIQHPNGWTQSFVWPNEDIEFLEN</sequence>
<keyword evidence="3" id="KW-1185">Reference proteome</keyword>
<evidence type="ECO:0000313" key="2">
    <source>
        <dbReference type="EMBL" id="AVD99326.1"/>
    </source>
</evidence>
<feature type="transmembrane region" description="Helical" evidence="1">
    <location>
        <begin position="15"/>
        <end position="33"/>
    </location>
</feature>
<gene>
    <name evidence="2" type="ORF">SEA_BILLNYE_153</name>
</gene>
<evidence type="ECO:0000313" key="3">
    <source>
        <dbReference type="Proteomes" id="UP000241925"/>
    </source>
</evidence>
<keyword evidence="1" id="KW-0812">Transmembrane</keyword>
<name>A0A2L1IVY7_9CAUD</name>
<dbReference type="Proteomes" id="UP000241925">
    <property type="component" value="Segment"/>
</dbReference>
<evidence type="ECO:0000256" key="1">
    <source>
        <dbReference type="SAM" id="Phobius"/>
    </source>
</evidence>
<organism evidence="2 3">
    <name type="scientific">Streptomyces phage BillNye</name>
    <dbReference type="NCBI Taxonomy" id="2079426"/>
    <lineage>
        <taxon>Viruses</taxon>
        <taxon>Duplodnaviria</taxon>
        <taxon>Heunggongvirae</taxon>
        <taxon>Uroviricota</taxon>
        <taxon>Caudoviricetes</taxon>
        <taxon>Stanwilliamsviridae</taxon>
        <taxon>Loccivirinae</taxon>
        <taxon>Wilnyevirus</taxon>
        <taxon>Wilnyevirus billnye</taxon>
    </lineage>
</organism>
<dbReference type="EMBL" id="MG757153">
    <property type="protein sequence ID" value="AVD99326.1"/>
    <property type="molecule type" value="Genomic_DNA"/>
</dbReference>